<proteinExistence type="predicted"/>
<dbReference type="InterPro" id="IPR013083">
    <property type="entry name" value="Znf_RING/FYVE/PHD"/>
</dbReference>
<dbReference type="Gene3D" id="3.30.40.10">
    <property type="entry name" value="Zinc/RING finger domain, C3HC4 (zinc finger)"/>
    <property type="match status" value="1"/>
</dbReference>
<keyword evidence="1" id="KW-0862">Zinc</keyword>
<gene>
    <name evidence="4" type="ORF">BU23DRAFT_200094</name>
</gene>
<dbReference type="PROSITE" id="PS50089">
    <property type="entry name" value="ZF_RING_2"/>
    <property type="match status" value="1"/>
</dbReference>
<keyword evidence="5" id="KW-1185">Reference proteome</keyword>
<evidence type="ECO:0000256" key="2">
    <source>
        <dbReference type="SAM" id="MobiDB-lite"/>
    </source>
</evidence>
<dbReference type="EMBL" id="ML976696">
    <property type="protein sequence ID" value="KAF1971086.1"/>
    <property type="molecule type" value="Genomic_DNA"/>
</dbReference>
<protein>
    <recommendedName>
        <fullName evidence="3">RING-type domain-containing protein</fullName>
    </recommendedName>
</protein>
<reference evidence="4" key="1">
    <citation type="journal article" date="2020" name="Stud. Mycol.">
        <title>101 Dothideomycetes genomes: a test case for predicting lifestyles and emergence of pathogens.</title>
        <authorList>
            <person name="Haridas S."/>
            <person name="Albert R."/>
            <person name="Binder M."/>
            <person name="Bloem J."/>
            <person name="Labutti K."/>
            <person name="Salamov A."/>
            <person name="Andreopoulos B."/>
            <person name="Baker S."/>
            <person name="Barry K."/>
            <person name="Bills G."/>
            <person name="Bluhm B."/>
            <person name="Cannon C."/>
            <person name="Castanera R."/>
            <person name="Culley D."/>
            <person name="Daum C."/>
            <person name="Ezra D."/>
            <person name="Gonzalez J."/>
            <person name="Henrissat B."/>
            <person name="Kuo A."/>
            <person name="Liang C."/>
            <person name="Lipzen A."/>
            <person name="Lutzoni F."/>
            <person name="Magnuson J."/>
            <person name="Mondo S."/>
            <person name="Nolan M."/>
            <person name="Ohm R."/>
            <person name="Pangilinan J."/>
            <person name="Park H.-J."/>
            <person name="Ramirez L."/>
            <person name="Alfaro M."/>
            <person name="Sun H."/>
            <person name="Tritt A."/>
            <person name="Yoshinaga Y."/>
            <person name="Zwiers L.-H."/>
            <person name="Turgeon B."/>
            <person name="Goodwin S."/>
            <person name="Spatafora J."/>
            <person name="Crous P."/>
            <person name="Grigoriev I."/>
        </authorList>
    </citation>
    <scope>NUCLEOTIDE SEQUENCE</scope>
    <source>
        <strain evidence="4">CBS 107.79</strain>
    </source>
</reference>
<dbReference type="InterPro" id="IPR001841">
    <property type="entry name" value="Znf_RING"/>
</dbReference>
<dbReference type="AlphaFoldDB" id="A0A6A5V7U0"/>
<evidence type="ECO:0000259" key="3">
    <source>
        <dbReference type="PROSITE" id="PS50089"/>
    </source>
</evidence>
<keyword evidence="1" id="KW-0863">Zinc-finger</keyword>
<accession>A0A6A5V7U0</accession>
<evidence type="ECO:0000313" key="4">
    <source>
        <dbReference type="EMBL" id="KAF1971086.1"/>
    </source>
</evidence>
<name>A0A6A5V7U0_9PLEO</name>
<evidence type="ECO:0000256" key="1">
    <source>
        <dbReference type="PROSITE-ProRule" id="PRU00175"/>
    </source>
</evidence>
<dbReference type="OrthoDB" id="3791828at2759"/>
<organism evidence="4 5">
    <name type="scientific">Bimuria novae-zelandiae CBS 107.79</name>
    <dbReference type="NCBI Taxonomy" id="1447943"/>
    <lineage>
        <taxon>Eukaryota</taxon>
        <taxon>Fungi</taxon>
        <taxon>Dikarya</taxon>
        <taxon>Ascomycota</taxon>
        <taxon>Pezizomycotina</taxon>
        <taxon>Dothideomycetes</taxon>
        <taxon>Pleosporomycetidae</taxon>
        <taxon>Pleosporales</taxon>
        <taxon>Massarineae</taxon>
        <taxon>Didymosphaeriaceae</taxon>
        <taxon>Bimuria</taxon>
    </lineage>
</organism>
<feature type="domain" description="RING-type" evidence="3">
    <location>
        <begin position="18"/>
        <end position="67"/>
    </location>
</feature>
<feature type="region of interest" description="Disordered" evidence="2">
    <location>
        <begin position="82"/>
        <end position="124"/>
    </location>
</feature>
<feature type="compositionally biased region" description="Acidic residues" evidence="2">
    <location>
        <begin position="89"/>
        <end position="124"/>
    </location>
</feature>
<dbReference type="GO" id="GO:0008270">
    <property type="term" value="F:zinc ion binding"/>
    <property type="evidence" value="ECO:0007669"/>
    <property type="project" value="UniProtKB-KW"/>
</dbReference>
<dbReference type="Proteomes" id="UP000800036">
    <property type="component" value="Unassembled WGS sequence"/>
</dbReference>
<dbReference type="SUPFAM" id="SSF57850">
    <property type="entry name" value="RING/U-box"/>
    <property type="match status" value="1"/>
</dbReference>
<evidence type="ECO:0000313" key="5">
    <source>
        <dbReference type="Proteomes" id="UP000800036"/>
    </source>
</evidence>
<sequence>MDAFSIPYTGPYPVEGKCLICMDELSNFDFGLLVARCTNGHVFHNLCLDKWVNCSAMDNANLCPHDRERLCDPRPRMHLGFLVPPPEPSDIDDEEEDEGSIMDADESDYEGFDADAEGEDEDLFSMDVDEEEEADCVPRCEAAGSIFFQYQLNGVDFLYPF</sequence>
<keyword evidence="1" id="KW-0479">Metal-binding</keyword>